<evidence type="ECO:0000313" key="14">
    <source>
        <dbReference type="Proteomes" id="UP001360560"/>
    </source>
</evidence>
<dbReference type="GeneID" id="90073196"/>
<feature type="transmembrane region" description="Helical" evidence="11">
    <location>
        <begin position="179"/>
        <end position="201"/>
    </location>
</feature>
<comment type="subcellular location">
    <subcellularLocation>
        <location evidence="1">Endoplasmic reticulum membrane</location>
        <topology evidence="1">Multi-pass membrane protein</topology>
    </subcellularLocation>
</comment>
<comment type="caution">
    <text evidence="13">The sequence shown here is derived from an EMBL/GenBank/DDBJ whole genome shotgun (WGS) entry which is preliminary data.</text>
</comment>
<dbReference type="GO" id="GO:0050291">
    <property type="term" value="F:sphingosine N-acyltransferase activity"/>
    <property type="evidence" value="ECO:0007669"/>
    <property type="project" value="InterPro"/>
</dbReference>
<keyword evidence="5" id="KW-0256">Endoplasmic reticulum</keyword>
<keyword evidence="8" id="KW-0325">Glycoprotein</keyword>
<feature type="transmembrane region" description="Helical" evidence="11">
    <location>
        <begin position="299"/>
        <end position="316"/>
    </location>
</feature>
<feature type="transmembrane region" description="Helical" evidence="11">
    <location>
        <begin position="251"/>
        <end position="279"/>
    </location>
</feature>
<evidence type="ECO:0000256" key="3">
    <source>
        <dbReference type="ARBA" id="ARBA00022679"/>
    </source>
</evidence>
<dbReference type="PANTHER" id="PTHR12560:SF11">
    <property type="entry name" value="CERAMIDE SYNTHASE LAC1-RELATED"/>
    <property type="match status" value="1"/>
</dbReference>
<keyword evidence="4 9" id="KW-0812">Transmembrane</keyword>
<name>A0AAV5QK86_9ASCO</name>
<dbReference type="GO" id="GO:0046513">
    <property type="term" value="P:ceramide biosynthetic process"/>
    <property type="evidence" value="ECO:0007669"/>
    <property type="project" value="InterPro"/>
</dbReference>
<feature type="transmembrane region" description="Helical" evidence="11">
    <location>
        <begin position="355"/>
        <end position="379"/>
    </location>
</feature>
<dbReference type="InterPro" id="IPR006634">
    <property type="entry name" value="TLC-dom"/>
</dbReference>
<comment type="similarity">
    <text evidence="2">Belongs to the sphingosine N-acyltransferase family.</text>
</comment>
<evidence type="ECO:0000313" key="13">
    <source>
        <dbReference type="EMBL" id="GMM35217.1"/>
    </source>
</evidence>
<dbReference type="EMBL" id="BTFZ01000004">
    <property type="protein sequence ID" value="GMM35217.1"/>
    <property type="molecule type" value="Genomic_DNA"/>
</dbReference>
<evidence type="ECO:0000256" key="9">
    <source>
        <dbReference type="PROSITE-ProRule" id="PRU00205"/>
    </source>
</evidence>
<evidence type="ECO:0000256" key="7">
    <source>
        <dbReference type="ARBA" id="ARBA00023136"/>
    </source>
</evidence>
<feature type="compositionally biased region" description="Acidic residues" evidence="10">
    <location>
        <begin position="392"/>
        <end position="413"/>
    </location>
</feature>
<feature type="region of interest" description="Disordered" evidence="10">
    <location>
        <begin position="1"/>
        <end position="22"/>
    </location>
</feature>
<dbReference type="PANTHER" id="PTHR12560">
    <property type="entry name" value="LONGEVITY ASSURANCE FACTOR 1 LAG1"/>
    <property type="match status" value="1"/>
</dbReference>
<protein>
    <submittedName>
        <fullName evidence="13">Sphingosine N-acyltransferase</fullName>
    </submittedName>
</protein>
<evidence type="ECO:0000256" key="6">
    <source>
        <dbReference type="ARBA" id="ARBA00022989"/>
    </source>
</evidence>
<dbReference type="SMART" id="SM00724">
    <property type="entry name" value="TLC"/>
    <property type="match status" value="1"/>
</dbReference>
<keyword evidence="6 11" id="KW-1133">Transmembrane helix</keyword>
<feature type="domain" description="TLC" evidence="12">
    <location>
        <begin position="167"/>
        <end position="383"/>
    </location>
</feature>
<sequence>MPDSLKVSENTVGNRRRGSSVGNMATVGQHGLSLSTTISKDSKHKRLRKLNTQKVKNKQDLLAKFYYSFLELNFRMTWLSPLLVVVSVLTCYLLSNNYTESNPLHMFITISYKTDEIDDNGYYLYDKGPKDFAFVFFYMIFFTFFREFVMSVLLKPMAYKLKVHKTGKVGRFTEQMYSIVYYGISSPFGMWVMMKLPVGWFNTYYFYETYPHKTIFSWMKVFYLGQAAFWSQQAVVVMLQLEKPRKDFQELVYHHIITMCLIYASYTFNFTWIGIAIYLTMDISDWFLSLSKVLNYLDAAITPVFFVLFVGSWIYFRHYLNIKILWSVLTEFETVGTYRLDYQNGAYKCFISKPIVFVLLFALHLLNLFWLFFILRILYRYIFQGVAKDDRSDDEDSEDEDDYEGYSTDSEEDSKEKKE</sequence>
<dbReference type="AlphaFoldDB" id="A0AAV5QK86"/>
<dbReference type="GO" id="GO:0005789">
    <property type="term" value="C:endoplasmic reticulum membrane"/>
    <property type="evidence" value="ECO:0007669"/>
    <property type="project" value="UniProtKB-SubCell"/>
</dbReference>
<evidence type="ECO:0000256" key="1">
    <source>
        <dbReference type="ARBA" id="ARBA00004477"/>
    </source>
</evidence>
<keyword evidence="7 9" id="KW-0472">Membrane</keyword>
<evidence type="ECO:0000259" key="12">
    <source>
        <dbReference type="PROSITE" id="PS50922"/>
    </source>
</evidence>
<dbReference type="Proteomes" id="UP001360560">
    <property type="component" value="Unassembled WGS sequence"/>
</dbReference>
<feature type="region of interest" description="Disordered" evidence="10">
    <location>
        <begin position="388"/>
        <end position="419"/>
    </location>
</feature>
<gene>
    <name evidence="13" type="ORF">DASC09_025420</name>
</gene>
<dbReference type="RefSeq" id="XP_064852217.1">
    <property type="nucleotide sequence ID" value="XM_064996145.1"/>
</dbReference>
<keyword evidence="14" id="KW-1185">Reference proteome</keyword>
<evidence type="ECO:0000256" key="8">
    <source>
        <dbReference type="ARBA" id="ARBA00023180"/>
    </source>
</evidence>
<reference evidence="13 14" key="1">
    <citation type="journal article" date="2023" name="Elife">
        <title>Identification of key yeast species and microbe-microbe interactions impacting larval growth of Drosophila in the wild.</title>
        <authorList>
            <person name="Mure A."/>
            <person name="Sugiura Y."/>
            <person name="Maeda R."/>
            <person name="Honda K."/>
            <person name="Sakurai N."/>
            <person name="Takahashi Y."/>
            <person name="Watada M."/>
            <person name="Katoh T."/>
            <person name="Gotoh A."/>
            <person name="Gotoh Y."/>
            <person name="Taniguchi I."/>
            <person name="Nakamura K."/>
            <person name="Hayashi T."/>
            <person name="Katayama T."/>
            <person name="Uemura T."/>
            <person name="Hattori Y."/>
        </authorList>
    </citation>
    <scope>NUCLEOTIDE SEQUENCE [LARGE SCALE GENOMIC DNA]</scope>
    <source>
        <strain evidence="13 14">SC-9</strain>
    </source>
</reference>
<evidence type="ECO:0000256" key="11">
    <source>
        <dbReference type="SAM" id="Phobius"/>
    </source>
</evidence>
<keyword evidence="3" id="KW-0808">Transferase</keyword>
<evidence type="ECO:0000256" key="5">
    <source>
        <dbReference type="ARBA" id="ARBA00022824"/>
    </source>
</evidence>
<evidence type="ECO:0000256" key="10">
    <source>
        <dbReference type="SAM" id="MobiDB-lite"/>
    </source>
</evidence>
<organism evidence="13 14">
    <name type="scientific">Saccharomycopsis crataegensis</name>
    <dbReference type="NCBI Taxonomy" id="43959"/>
    <lineage>
        <taxon>Eukaryota</taxon>
        <taxon>Fungi</taxon>
        <taxon>Dikarya</taxon>
        <taxon>Ascomycota</taxon>
        <taxon>Saccharomycotina</taxon>
        <taxon>Saccharomycetes</taxon>
        <taxon>Saccharomycopsidaceae</taxon>
        <taxon>Saccharomycopsis</taxon>
    </lineage>
</organism>
<dbReference type="InterPro" id="IPR016439">
    <property type="entry name" value="Lag1/Lac1-like"/>
</dbReference>
<dbReference type="PROSITE" id="PS50922">
    <property type="entry name" value="TLC"/>
    <property type="match status" value="1"/>
</dbReference>
<accession>A0AAV5QK86</accession>
<dbReference type="Pfam" id="PF03798">
    <property type="entry name" value="TRAM_LAG1_CLN8"/>
    <property type="match status" value="1"/>
</dbReference>
<evidence type="ECO:0000256" key="2">
    <source>
        <dbReference type="ARBA" id="ARBA00009808"/>
    </source>
</evidence>
<dbReference type="PIRSF" id="PIRSF005225">
    <property type="entry name" value="LAG1_LAC1"/>
    <property type="match status" value="1"/>
</dbReference>
<feature type="transmembrane region" description="Helical" evidence="11">
    <location>
        <begin position="221"/>
        <end position="239"/>
    </location>
</feature>
<feature type="transmembrane region" description="Helical" evidence="11">
    <location>
        <begin position="76"/>
        <end position="95"/>
    </location>
</feature>
<proteinExistence type="inferred from homology"/>
<evidence type="ECO:0000256" key="4">
    <source>
        <dbReference type="ARBA" id="ARBA00022692"/>
    </source>
</evidence>
<feature type="transmembrane region" description="Helical" evidence="11">
    <location>
        <begin position="132"/>
        <end position="158"/>
    </location>
</feature>